<evidence type="ECO:0000256" key="9">
    <source>
        <dbReference type="ARBA" id="ARBA00023157"/>
    </source>
</evidence>
<evidence type="ECO:0000256" key="1">
    <source>
        <dbReference type="ARBA" id="ARBA00004651"/>
    </source>
</evidence>
<evidence type="ECO:0000256" key="8">
    <source>
        <dbReference type="ARBA" id="ARBA00023136"/>
    </source>
</evidence>
<dbReference type="InterPro" id="IPR052921">
    <property type="entry name" value="GPCR1_Superfamily_Member"/>
</dbReference>
<feature type="transmembrane region" description="Helical" evidence="13">
    <location>
        <begin position="102"/>
        <end position="124"/>
    </location>
</feature>
<dbReference type="InterPro" id="IPR017452">
    <property type="entry name" value="GPCR_Rhodpsn_7TM"/>
</dbReference>
<dbReference type="SMART" id="SM01381">
    <property type="entry name" value="7TM_GPCR_Srsx"/>
    <property type="match status" value="1"/>
</dbReference>
<evidence type="ECO:0000256" key="7">
    <source>
        <dbReference type="ARBA" id="ARBA00023040"/>
    </source>
</evidence>
<dbReference type="InterPro" id="IPR000725">
    <property type="entry name" value="Olfact_rcpt"/>
</dbReference>
<keyword evidence="9" id="KW-1015">Disulfide bond</keyword>
<dbReference type="Ensembl" id="ENSSPAT00000005543.1">
    <property type="protein sequence ID" value="ENSSPAP00000005430.1"/>
    <property type="gene ID" value="ENSSPAG00000004177.1"/>
</dbReference>
<keyword evidence="10" id="KW-0675">Receptor</keyword>
<reference evidence="15" key="1">
    <citation type="submission" date="2023-09" db="UniProtKB">
        <authorList>
            <consortium name="Ensembl"/>
        </authorList>
    </citation>
    <scope>IDENTIFICATION</scope>
</reference>
<feature type="transmembrane region" description="Helical" evidence="13">
    <location>
        <begin position="145"/>
        <end position="166"/>
    </location>
</feature>
<evidence type="ECO:0000256" key="12">
    <source>
        <dbReference type="ARBA" id="ARBA00023224"/>
    </source>
</evidence>
<organism evidence="15">
    <name type="scientific">Stegastes partitus</name>
    <name type="common">bicolor damselfish</name>
    <dbReference type="NCBI Taxonomy" id="144197"/>
    <lineage>
        <taxon>Eukaryota</taxon>
        <taxon>Metazoa</taxon>
        <taxon>Chordata</taxon>
        <taxon>Craniata</taxon>
        <taxon>Vertebrata</taxon>
        <taxon>Euteleostomi</taxon>
        <taxon>Actinopterygii</taxon>
        <taxon>Neopterygii</taxon>
        <taxon>Teleostei</taxon>
        <taxon>Neoteleostei</taxon>
        <taxon>Acanthomorphata</taxon>
        <taxon>Ovalentaria</taxon>
        <taxon>Pomacentridae</taxon>
        <taxon>Stegastes</taxon>
    </lineage>
</organism>
<evidence type="ECO:0000256" key="4">
    <source>
        <dbReference type="ARBA" id="ARBA00022692"/>
    </source>
</evidence>
<keyword evidence="12" id="KW-0807">Transducer</keyword>
<feature type="transmembrane region" description="Helical" evidence="13">
    <location>
        <begin position="239"/>
        <end position="260"/>
    </location>
</feature>
<keyword evidence="6 13" id="KW-1133">Transmembrane helix</keyword>
<keyword evidence="8 13" id="KW-0472">Membrane</keyword>
<name>A0A3B4ZA30_9TELE</name>
<dbReference type="AlphaFoldDB" id="A0A3B4ZA30"/>
<dbReference type="GO" id="GO:0004930">
    <property type="term" value="F:G protein-coupled receptor activity"/>
    <property type="evidence" value="ECO:0007669"/>
    <property type="project" value="UniProtKB-KW"/>
</dbReference>
<feature type="transmembrane region" description="Helical" evidence="13">
    <location>
        <begin position="27"/>
        <end position="55"/>
    </location>
</feature>
<evidence type="ECO:0000256" key="3">
    <source>
        <dbReference type="ARBA" id="ARBA00022606"/>
    </source>
</evidence>
<keyword evidence="5" id="KW-0552">Olfaction</keyword>
<evidence type="ECO:0000256" key="2">
    <source>
        <dbReference type="ARBA" id="ARBA00022475"/>
    </source>
</evidence>
<evidence type="ECO:0000256" key="13">
    <source>
        <dbReference type="SAM" id="Phobius"/>
    </source>
</evidence>
<feature type="transmembrane region" description="Helical" evidence="13">
    <location>
        <begin position="272"/>
        <end position="292"/>
    </location>
</feature>
<dbReference type="SUPFAM" id="SSF81321">
    <property type="entry name" value="Family A G protein-coupled receptor-like"/>
    <property type="match status" value="1"/>
</dbReference>
<proteinExistence type="predicted"/>
<dbReference type="GO" id="GO:0005886">
    <property type="term" value="C:plasma membrane"/>
    <property type="evidence" value="ECO:0007669"/>
    <property type="project" value="UniProtKB-SubCell"/>
</dbReference>
<feature type="transmembrane region" description="Helical" evidence="13">
    <location>
        <begin position="200"/>
        <end position="218"/>
    </location>
</feature>
<keyword evidence="4 13" id="KW-0812">Transmembrane</keyword>
<comment type="subcellular location">
    <subcellularLocation>
        <location evidence="1">Cell membrane</location>
        <topology evidence="1">Multi-pass membrane protein</topology>
    </subcellularLocation>
</comment>
<dbReference type="Pfam" id="PF13853">
    <property type="entry name" value="7tm_4"/>
    <property type="match status" value="1"/>
</dbReference>
<dbReference type="GeneTree" id="ENSGT00940000162761"/>
<keyword evidence="2" id="KW-1003">Cell membrane</keyword>
<keyword evidence="11" id="KW-0325">Glycoprotein</keyword>
<feature type="domain" description="G-protein coupled receptors family 1 profile" evidence="14">
    <location>
        <begin position="45"/>
        <end position="289"/>
    </location>
</feature>
<evidence type="ECO:0000259" key="14">
    <source>
        <dbReference type="PROSITE" id="PS50262"/>
    </source>
</evidence>
<accession>A0A3B4ZA30</accession>
<dbReference type="GO" id="GO:0004984">
    <property type="term" value="F:olfactory receptor activity"/>
    <property type="evidence" value="ECO:0007669"/>
    <property type="project" value="InterPro"/>
</dbReference>
<evidence type="ECO:0000256" key="11">
    <source>
        <dbReference type="ARBA" id="ARBA00023180"/>
    </source>
</evidence>
<dbReference type="PROSITE" id="PS50262">
    <property type="entry name" value="G_PROTEIN_RECEP_F1_2"/>
    <property type="match status" value="1"/>
</dbReference>
<evidence type="ECO:0000313" key="15">
    <source>
        <dbReference type="Ensembl" id="ENSSPAP00000005430.1"/>
    </source>
</evidence>
<dbReference type="FunFam" id="1.20.1070.10:FF:000024">
    <property type="entry name" value="Olfactory receptor"/>
    <property type="match status" value="1"/>
</dbReference>
<evidence type="ECO:0000256" key="5">
    <source>
        <dbReference type="ARBA" id="ARBA00022725"/>
    </source>
</evidence>
<evidence type="ECO:0000256" key="6">
    <source>
        <dbReference type="ARBA" id="ARBA00022989"/>
    </source>
</evidence>
<protein>
    <submittedName>
        <fullName evidence="15">Olfactory receptor 2K2</fullName>
    </submittedName>
</protein>
<dbReference type="PANTHER" id="PTHR26451:SF889">
    <property type="entry name" value="OLFACTORY RECEPTOR 2A12-LIKE"/>
    <property type="match status" value="1"/>
</dbReference>
<dbReference type="PANTHER" id="PTHR26451">
    <property type="entry name" value="G_PROTEIN_RECEP_F1_2 DOMAIN-CONTAINING PROTEIN"/>
    <property type="match status" value="1"/>
</dbReference>
<dbReference type="Gene3D" id="1.20.1070.10">
    <property type="entry name" value="Rhodopsin 7-helix transmembrane proteins"/>
    <property type="match status" value="1"/>
</dbReference>
<dbReference type="GO" id="GO:0005549">
    <property type="term" value="F:odorant binding"/>
    <property type="evidence" value="ECO:0007669"/>
    <property type="project" value="TreeGrafter"/>
</dbReference>
<feature type="transmembrane region" description="Helical" evidence="13">
    <location>
        <begin position="62"/>
        <end position="82"/>
    </location>
</feature>
<sequence>QRSMINFVVLSSDLWPYLEGFYVPPGYGLLLFVLALLSYVAVLLGNGLVVSIIVLDKSLHRPMFVMVCNLVLCDLLGATAVLPRLMVHFLTGQKRIAYFPAIAQAFSVHTYGVAVQTILGTMAYDRYVAVCEPLRYHAIMTSARLHSCCALAWLVALLLIAVLFAFHVNVPLCGRTIRHIYCSNRAILSLACSPTPTNNIYGDTGVFLIIAFSYIRILQATLKQGRADSSVSSKAFQTCASHLIIYVLYEIASVIIILSYRFPSASPNLKKFFSALVFIIPPIANPIIYGLVSKELRSSIVKHLTVSLSQQLAGFFR</sequence>
<dbReference type="InterPro" id="IPR000276">
    <property type="entry name" value="GPCR_Rhodpsn"/>
</dbReference>
<dbReference type="PRINTS" id="PR00245">
    <property type="entry name" value="OLFACTORYR"/>
</dbReference>
<dbReference type="PRINTS" id="PR00237">
    <property type="entry name" value="GPCRRHODOPSN"/>
</dbReference>
<keyword evidence="3" id="KW-0716">Sensory transduction</keyword>
<keyword evidence="7" id="KW-0297">G-protein coupled receptor</keyword>
<evidence type="ECO:0000256" key="10">
    <source>
        <dbReference type="ARBA" id="ARBA00023170"/>
    </source>
</evidence>